<organism evidence="2">
    <name type="scientific">marine metagenome</name>
    <dbReference type="NCBI Taxonomy" id="408172"/>
    <lineage>
        <taxon>unclassified sequences</taxon>
        <taxon>metagenomes</taxon>
        <taxon>ecological metagenomes</taxon>
    </lineage>
</organism>
<keyword evidence="1" id="KW-0472">Membrane</keyword>
<keyword evidence="1" id="KW-1133">Transmembrane helix</keyword>
<evidence type="ECO:0000256" key="1">
    <source>
        <dbReference type="SAM" id="Phobius"/>
    </source>
</evidence>
<dbReference type="AlphaFoldDB" id="A0A381ZSG6"/>
<proteinExistence type="predicted"/>
<name>A0A381ZSG6_9ZZZZ</name>
<gene>
    <name evidence="2" type="ORF">METZ01_LOCUS145082</name>
</gene>
<keyword evidence="1" id="KW-0812">Transmembrane</keyword>
<reference evidence="2" key="1">
    <citation type="submission" date="2018-05" db="EMBL/GenBank/DDBJ databases">
        <authorList>
            <person name="Lanie J.A."/>
            <person name="Ng W.-L."/>
            <person name="Kazmierczak K.M."/>
            <person name="Andrzejewski T.M."/>
            <person name="Davidsen T.M."/>
            <person name="Wayne K.J."/>
            <person name="Tettelin H."/>
            <person name="Glass J.I."/>
            <person name="Rusch D."/>
            <person name="Podicherti R."/>
            <person name="Tsui H.-C.T."/>
            <person name="Winkler M.E."/>
        </authorList>
    </citation>
    <scope>NUCLEOTIDE SEQUENCE</scope>
</reference>
<sequence length="44" mass="4909">MTSEKELDEAGEMTKKVFVVLFAGCVLFMIAAVLIGIFEFIPRN</sequence>
<dbReference type="EMBL" id="UINC01022495">
    <property type="protein sequence ID" value="SVA92228.1"/>
    <property type="molecule type" value="Genomic_DNA"/>
</dbReference>
<accession>A0A381ZSG6</accession>
<feature type="transmembrane region" description="Helical" evidence="1">
    <location>
        <begin position="17"/>
        <end position="41"/>
    </location>
</feature>
<protein>
    <submittedName>
        <fullName evidence="2">Uncharacterized protein</fullName>
    </submittedName>
</protein>
<evidence type="ECO:0000313" key="2">
    <source>
        <dbReference type="EMBL" id="SVA92228.1"/>
    </source>
</evidence>